<dbReference type="Pfam" id="PF04542">
    <property type="entry name" value="Sigma70_r2"/>
    <property type="match status" value="1"/>
</dbReference>
<dbReference type="GO" id="GO:0016987">
    <property type="term" value="F:sigma factor activity"/>
    <property type="evidence" value="ECO:0007669"/>
    <property type="project" value="UniProtKB-KW"/>
</dbReference>
<evidence type="ECO:0000256" key="2">
    <source>
        <dbReference type="ARBA" id="ARBA00023015"/>
    </source>
</evidence>
<dbReference type="PANTHER" id="PTHR43133:SF25">
    <property type="entry name" value="RNA POLYMERASE SIGMA FACTOR RFAY-RELATED"/>
    <property type="match status" value="1"/>
</dbReference>
<keyword evidence="3 6" id="KW-0731">Sigma factor</keyword>
<dbReference type="Gene3D" id="1.10.1740.10">
    <property type="match status" value="1"/>
</dbReference>
<dbReference type="Pfam" id="PF08281">
    <property type="entry name" value="Sigma70_r4_2"/>
    <property type="match status" value="1"/>
</dbReference>
<evidence type="ECO:0000256" key="3">
    <source>
        <dbReference type="ARBA" id="ARBA00023082"/>
    </source>
</evidence>
<dbReference type="GO" id="GO:0003677">
    <property type="term" value="F:DNA binding"/>
    <property type="evidence" value="ECO:0007669"/>
    <property type="project" value="UniProtKB-KW"/>
</dbReference>
<dbReference type="NCBIfam" id="TIGR02937">
    <property type="entry name" value="sigma70-ECF"/>
    <property type="match status" value="1"/>
</dbReference>
<dbReference type="AlphaFoldDB" id="A0A2T3HMU4"/>
<dbReference type="PANTHER" id="PTHR43133">
    <property type="entry name" value="RNA POLYMERASE ECF-TYPE SIGMA FACTO"/>
    <property type="match status" value="1"/>
</dbReference>
<dbReference type="SUPFAM" id="SSF88946">
    <property type="entry name" value="Sigma2 domain of RNA polymerase sigma factors"/>
    <property type="match status" value="1"/>
</dbReference>
<dbReference type="InterPro" id="IPR013324">
    <property type="entry name" value="RNA_pol_sigma_r3/r4-like"/>
</dbReference>
<dbReference type="InterPro" id="IPR007627">
    <property type="entry name" value="RNA_pol_sigma70_r2"/>
</dbReference>
<name>A0A2T3HMU4_9SPHI</name>
<evidence type="ECO:0000256" key="4">
    <source>
        <dbReference type="ARBA" id="ARBA00023125"/>
    </source>
</evidence>
<dbReference type="Gene3D" id="1.10.10.10">
    <property type="entry name" value="Winged helix-like DNA-binding domain superfamily/Winged helix DNA-binding domain"/>
    <property type="match status" value="1"/>
</dbReference>
<dbReference type="InterPro" id="IPR036388">
    <property type="entry name" value="WH-like_DNA-bd_sf"/>
</dbReference>
<dbReference type="SUPFAM" id="SSF88659">
    <property type="entry name" value="Sigma3 and sigma4 domains of RNA polymerase sigma factors"/>
    <property type="match status" value="1"/>
</dbReference>
<keyword evidence="5 6" id="KW-0804">Transcription</keyword>
<evidence type="ECO:0000256" key="1">
    <source>
        <dbReference type="ARBA" id="ARBA00010641"/>
    </source>
</evidence>
<comment type="caution">
    <text evidence="9">The sequence shown here is derived from an EMBL/GenBank/DDBJ whole genome shotgun (WGS) entry which is preliminary data.</text>
</comment>
<dbReference type="InterPro" id="IPR013249">
    <property type="entry name" value="RNA_pol_sigma70_r4_t2"/>
</dbReference>
<gene>
    <name evidence="9" type="ORF">C7T94_09105</name>
</gene>
<dbReference type="GO" id="GO:0006352">
    <property type="term" value="P:DNA-templated transcription initiation"/>
    <property type="evidence" value="ECO:0007669"/>
    <property type="project" value="InterPro"/>
</dbReference>
<evidence type="ECO:0000256" key="5">
    <source>
        <dbReference type="ARBA" id="ARBA00023163"/>
    </source>
</evidence>
<evidence type="ECO:0000259" key="7">
    <source>
        <dbReference type="Pfam" id="PF04542"/>
    </source>
</evidence>
<keyword evidence="4 6" id="KW-0238">DNA-binding</keyword>
<dbReference type="CDD" id="cd06171">
    <property type="entry name" value="Sigma70_r4"/>
    <property type="match status" value="1"/>
</dbReference>
<reference evidence="9 10" key="1">
    <citation type="submission" date="2018-03" db="EMBL/GenBank/DDBJ databases">
        <authorList>
            <person name="Keele B.F."/>
        </authorList>
    </citation>
    <scope>NUCLEOTIDE SEQUENCE [LARGE SCALE GENOMIC DNA]</scope>
    <source>
        <strain evidence="9 10">YL28-9</strain>
    </source>
</reference>
<accession>A0A2T3HMU4</accession>
<feature type="domain" description="RNA polymerase sigma factor 70 region 4 type 2" evidence="8">
    <location>
        <begin position="109"/>
        <end position="160"/>
    </location>
</feature>
<dbReference type="PROSITE" id="PS01063">
    <property type="entry name" value="SIGMA70_ECF"/>
    <property type="match status" value="1"/>
</dbReference>
<dbReference type="EMBL" id="PYLS01000005">
    <property type="protein sequence ID" value="PST83770.1"/>
    <property type="molecule type" value="Genomic_DNA"/>
</dbReference>
<dbReference type="InterPro" id="IPR000838">
    <property type="entry name" value="RNA_pol_sigma70_ECF_CS"/>
</dbReference>
<dbReference type="InterPro" id="IPR039425">
    <property type="entry name" value="RNA_pol_sigma-70-like"/>
</dbReference>
<evidence type="ECO:0000313" key="10">
    <source>
        <dbReference type="Proteomes" id="UP000240912"/>
    </source>
</evidence>
<protein>
    <recommendedName>
        <fullName evidence="6">RNA polymerase sigma factor</fullName>
    </recommendedName>
</protein>
<dbReference type="OrthoDB" id="9803470at2"/>
<evidence type="ECO:0000313" key="9">
    <source>
        <dbReference type="EMBL" id="PST83770.1"/>
    </source>
</evidence>
<keyword evidence="10" id="KW-1185">Reference proteome</keyword>
<dbReference type="InterPro" id="IPR013325">
    <property type="entry name" value="RNA_pol_sigma_r2"/>
</dbReference>
<comment type="similarity">
    <text evidence="1 6">Belongs to the sigma-70 factor family. ECF subfamily.</text>
</comment>
<dbReference type="InterPro" id="IPR014284">
    <property type="entry name" value="RNA_pol_sigma-70_dom"/>
</dbReference>
<sequence>MNTSSLFEKKVCSHMALLRAFAMKFTHNLDDSEDLVQETMIKAIGNEKRYDPGTNLRAWLFTIMKNTFINTYRSKTRQGALIQQCEDLSDLSLAGSAFENDANWKFVREDVRLAFGQLPKVSRLAFLWHFQGYKYHEIAERLGVPIGTVKTRIHLARKALKQQLAVYKDEYHLR</sequence>
<evidence type="ECO:0000256" key="6">
    <source>
        <dbReference type="RuleBase" id="RU000716"/>
    </source>
</evidence>
<dbReference type="Proteomes" id="UP000240912">
    <property type="component" value="Unassembled WGS sequence"/>
</dbReference>
<keyword evidence="2 6" id="KW-0805">Transcription regulation</keyword>
<feature type="domain" description="RNA polymerase sigma-70 region 2" evidence="7">
    <location>
        <begin position="13"/>
        <end position="77"/>
    </location>
</feature>
<organism evidence="9 10">
    <name type="scientific">Pedobacter yulinensis</name>
    <dbReference type="NCBI Taxonomy" id="2126353"/>
    <lineage>
        <taxon>Bacteria</taxon>
        <taxon>Pseudomonadati</taxon>
        <taxon>Bacteroidota</taxon>
        <taxon>Sphingobacteriia</taxon>
        <taxon>Sphingobacteriales</taxon>
        <taxon>Sphingobacteriaceae</taxon>
        <taxon>Pedobacter</taxon>
    </lineage>
</organism>
<proteinExistence type="inferred from homology"/>
<evidence type="ECO:0000259" key="8">
    <source>
        <dbReference type="Pfam" id="PF08281"/>
    </source>
</evidence>
<dbReference type="RefSeq" id="WP_107216034.1">
    <property type="nucleotide sequence ID" value="NZ_KZ686269.1"/>
</dbReference>